<comment type="caution">
    <text evidence="1">The sequence shown here is derived from an EMBL/GenBank/DDBJ whole genome shotgun (WGS) entry which is preliminary data.</text>
</comment>
<organism evidence="1">
    <name type="scientific">Hexamita inflata</name>
    <dbReference type="NCBI Taxonomy" id="28002"/>
    <lineage>
        <taxon>Eukaryota</taxon>
        <taxon>Metamonada</taxon>
        <taxon>Diplomonadida</taxon>
        <taxon>Hexamitidae</taxon>
        <taxon>Hexamitinae</taxon>
        <taxon>Hexamita</taxon>
    </lineage>
</organism>
<dbReference type="EMBL" id="CAXDID020000170">
    <property type="protein sequence ID" value="CAL6046975.1"/>
    <property type="molecule type" value="Genomic_DNA"/>
</dbReference>
<dbReference type="Proteomes" id="UP001642409">
    <property type="component" value="Unassembled WGS sequence"/>
</dbReference>
<reference evidence="1" key="1">
    <citation type="submission" date="2023-06" db="EMBL/GenBank/DDBJ databases">
        <authorList>
            <person name="Kurt Z."/>
        </authorList>
    </citation>
    <scope>NUCLEOTIDE SEQUENCE</scope>
</reference>
<keyword evidence="3" id="KW-1185">Reference proteome</keyword>
<name>A0AA86QCR8_9EUKA</name>
<dbReference type="AlphaFoldDB" id="A0AA86QCR8"/>
<proteinExistence type="predicted"/>
<evidence type="ECO:0000313" key="1">
    <source>
        <dbReference type="EMBL" id="CAI9956370.1"/>
    </source>
</evidence>
<reference evidence="2 3" key="2">
    <citation type="submission" date="2024-07" db="EMBL/GenBank/DDBJ databases">
        <authorList>
            <person name="Akdeniz Z."/>
        </authorList>
    </citation>
    <scope>NUCLEOTIDE SEQUENCE [LARGE SCALE GENOMIC DNA]</scope>
</reference>
<dbReference type="EMBL" id="CATOUU010000873">
    <property type="protein sequence ID" value="CAI9956370.1"/>
    <property type="molecule type" value="Genomic_DNA"/>
</dbReference>
<evidence type="ECO:0000313" key="2">
    <source>
        <dbReference type="EMBL" id="CAL6046975.1"/>
    </source>
</evidence>
<gene>
    <name evidence="2" type="ORF">HINF_LOCUS41983</name>
    <name evidence="1" type="ORF">HINF_LOCUS44015</name>
</gene>
<sequence length="273" mass="32496">MQKRQTISKCEETSKILMTGFKAKMQRMYNMQFPGIREAIEYYKNLSSLDKRRFTNSWKELDRSIGKEPKGSKTYSYKFINEVVAGKLYDEWSDETKEKARNFARHIIYQRMEQFSDQKTDDEMSELCKDVINLTFQKFNGFQDEEVVGTPKVLQDMLRHFTKFEIPRIRVELKRLAPKLNYDLFPSLPKNSRKNEQNNYSNIKLLISPCEQNGSQEEPVYSCFEQSYLFEEEGNSERNMTQSLTVFSSKEFQQFDEKCIRSEKVDEIDYTLQ</sequence>
<protein>
    <submittedName>
        <fullName evidence="2">Hypothetical_protein</fullName>
    </submittedName>
</protein>
<evidence type="ECO:0000313" key="3">
    <source>
        <dbReference type="Proteomes" id="UP001642409"/>
    </source>
</evidence>
<accession>A0AA86QCR8</accession>